<name>A0A371FJH5_MUCPR</name>
<sequence>MEVAIIKARVVESQEAIMTRSLHGLIREIQDIVELHYYTSLTNSVHQATKVELQLKRDGVSKRSYPSSSLKGKERKEERPKKDKSPKKGSVPPSGRKEEIVTSSPSTSKTIFRQMTHFFSISLQNEHGFKGQWRSRE</sequence>
<dbReference type="PANTHER" id="PTHR35046:SF9">
    <property type="entry name" value="RNA-DIRECTED DNA POLYMERASE"/>
    <property type="match status" value="1"/>
</dbReference>
<feature type="region of interest" description="Disordered" evidence="1">
    <location>
        <begin position="57"/>
        <end position="108"/>
    </location>
</feature>
<accession>A0A371FJH5</accession>
<gene>
    <name evidence="2" type="ORF">CR513_41243</name>
</gene>
<dbReference type="Proteomes" id="UP000257109">
    <property type="component" value="Unassembled WGS sequence"/>
</dbReference>
<dbReference type="AlphaFoldDB" id="A0A371FJH5"/>
<reference evidence="2" key="1">
    <citation type="submission" date="2018-05" db="EMBL/GenBank/DDBJ databases">
        <title>Draft genome of Mucuna pruriens seed.</title>
        <authorList>
            <person name="Nnadi N.E."/>
            <person name="Vos R."/>
            <person name="Hasami M.H."/>
            <person name="Devisetty U.K."/>
            <person name="Aguiy J.C."/>
        </authorList>
    </citation>
    <scope>NUCLEOTIDE SEQUENCE [LARGE SCALE GENOMIC DNA]</scope>
    <source>
        <strain evidence="2">JCA_2017</strain>
    </source>
</reference>
<feature type="non-terminal residue" evidence="2">
    <location>
        <position position="1"/>
    </location>
</feature>
<dbReference type="EMBL" id="QJKJ01008855">
    <property type="protein sequence ID" value="RDX78478.1"/>
    <property type="molecule type" value="Genomic_DNA"/>
</dbReference>
<evidence type="ECO:0000313" key="3">
    <source>
        <dbReference type="Proteomes" id="UP000257109"/>
    </source>
</evidence>
<protein>
    <submittedName>
        <fullName evidence="2">Uncharacterized protein</fullName>
    </submittedName>
</protein>
<dbReference type="PANTHER" id="PTHR35046">
    <property type="entry name" value="ZINC KNUCKLE (CCHC-TYPE) FAMILY PROTEIN"/>
    <property type="match status" value="1"/>
</dbReference>
<proteinExistence type="predicted"/>
<feature type="compositionally biased region" description="Basic and acidic residues" evidence="1">
    <location>
        <begin position="71"/>
        <end position="83"/>
    </location>
</feature>
<dbReference type="OrthoDB" id="1731207at2759"/>
<evidence type="ECO:0000256" key="1">
    <source>
        <dbReference type="SAM" id="MobiDB-lite"/>
    </source>
</evidence>
<evidence type="ECO:0000313" key="2">
    <source>
        <dbReference type="EMBL" id="RDX78478.1"/>
    </source>
</evidence>
<comment type="caution">
    <text evidence="2">The sequence shown here is derived from an EMBL/GenBank/DDBJ whole genome shotgun (WGS) entry which is preliminary data.</text>
</comment>
<keyword evidence="3" id="KW-1185">Reference proteome</keyword>
<organism evidence="2 3">
    <name type="scientific">Mucuna pruriens</name>
    <name type="common">Velvet bean</name>
    <name type="synonym">Dolichos pruriens</name>
    <dbReference type="NCBI Taxonomy" id="157652"/>
    <lineage>
        <taxon>Eukaryota</taxon>
        <taxon>Viridiplantae</taxon>
        <taxon>Streptophyta</taxon>
        <taxon>Embryophyta</taxon>
        <taxon>Tracheophyta</taxon>
        <taxon>Spermatophyta</taxon>
        <taxon>Magnoliopsida</taxon>
        <taxon>eudicotyledons</taxon>
        <taxon>Gunneridae</taxon>
        <taxon>Pentapetalae</taxon>
        <taxon>rosids</taxon>
        <taxon>fabids</taxon>
        <taxon>Fabales</taxon>
        <taxon>Fabaceae</taxon>
        <taxon>Papilionoideae</taxon>
        <taxon>50 kb inversion clade</taxon>
        <taxon>NPAAA clade</taxon>
        <taxon>indigoferoid/millettioid clade</taxon>
        <taxon>Phaseoleae</taxon>
        <taxon>Mucuna</taxon>
    </lineage>
</organism>